<organism evidence="3 4">
    <name type="scientific">Catenuloplanes nepalensis</name>
    <dbReference type="NCBI Taxonomy" id="587533"/>
    <lineage>
        <taxon>Bacteria</taxon>
        <taxon>Bacillati</taxon>
        <taxon>Actinomycetota</taxon>
        <taxon>Actinomycetes</taxon>
        <taxon>Micromonosporales</taxon>
        <taxon>Micromonosporaceae</taxon>
        <taxon>Catenuloplanes</taxon>
    </lineage>
</organism>
<accession>A0ABT9MQ94</accession>
<dbReference type="PROSITE" id="PS51257">
    <property type="entry name" value="PROKAR_LIPOPROTEIN"/>
    <property type="match status" value="1"/>
</dbReference>
<comment type="caution">
    <text evidence="3">The sequence shown here is derived from an EMBL/GenBank/DDBJ whole genome shotgun (WGS) entry which is preliminary data.</text>
</comment>
<dbReference type="EMBL" id="JAUSRA010000001">
    <property type="protein sequence ID" value="MDP9793471.1"/>
    <property type="molecule type" value="Genomic_DNA"/>
</dbReference>
<evidence type="ECO:0000256" key="2">
    <source>
        <dbReference type="SAM" id="SignalP"/>
    </source>
</evidence>
<evidence type="ECO:0000256" key="1">
    <source>
        <dbReference type="SAM" id="MobiDB-lite"/>
    </source>
</evidence>
<feature type="signal peptide" evidence="2">
    <location>
        <begin position="1"/>
        <end position="24"/>
    </location>
</feature>
<proteinExistence type="predicted"/>
<evidence type="ECO:0000313" key="4">
    <source>
        <dbReference type="Proteomes" id="UP001240984"/>
    </source>
</evidence>
<reference evidence="3 4" key="1">
    <citation type="submission" date="2023-07" db="EMBL/GenBank/DDBJ databases">
        <title>Sequencing the genomes of 1000 actinobacteria strains.</title>
        <authorList>
            <person name="Klenk H.-P."/>
        </authorList>
    </citation>
    <scope>NUCLEOTIDE SEQUENCE [LARGE SCALE GENOMIC DNA]</scope>
    <source>
        <strain evidence="3 4">DSM 44710</strain>
    </source>
</reference>
<feature type="chain" id="PRO_5046391592" evidence="2">
    <location>
        <begin position="25"/>
        <end position="100"/>
    </location>
</feature>
<protein>
    <submittedName>
        <fullName evidence="3">Uncharacterized protein</fullName>
    </submittedName>
</protein>
<dbReference type="Proteomes" id="UP001240984">
    <property type="component" value="Unassembled WGS sequence"/>
</dbReference>
<feature type="region of interest" description="Disordered" evidence="1">
    <location>
        <begin position="64"/>
        <end position="100"/>
    </location>
</feature>
<keyword evidence="2" id="KW-0732">Signal</keyword>
<keyword evidence="4" id="KW-1185">Reference proteome</keyword>
<feature type="compositionally biased region" description="Low complexity" evidence="1">
    <location>
        <begin position="78"/>
        <end position="93"/>
    </location>
</feature>
<evidence type="ECO:0000313" key="3">
    <source>
        <dbReference type="EMBL" id="MDP9793471.1"/>
    </source>
</evidence>
<gene>
    <name evidence="3" type="ORF">J2S43_001983</name>
</gene>
<dbReference type="RefSeq" id="WP_306828518.1">
    <property type="nucleotide sequence ID" value="NZ_JAUSRA010000001.1"/>
</dbReference>
<sequence>MVFVGRVRMVTGLLACVAGLAGCAALPEEVQVRQRCDGANMVYEVWDRDPGDSEEPETEFEQVEVVPGDPRCPGAPDATLPPATETIPPATATQSPAPRP</sequence>
<name>A0ABT9MQ94_9ACTN</name>